<keyword evidence="1" id="KW-0811">Translocation</keyword>
<evidence type="ECO:0000259" key="2">
    <source>
        <dbReference type="PROSITE" id="PS50969"/>
    </source>
</evidence>
<dbReference type="InterPro" id="IPR050365">
    <property type="entry name" value="TIM50"/>
</dbReference>
<reference evidence="4" key="1">
    <citation type="submission" date="2020-01" db="EMBL/GenBank/DDBJ databases">
        <authorList>
            <consortium name="DOE Joint Genome Institute"/>
            <person name="Haridas S."/>
            <person name="Albert R."/>
            <person name="Binder M."/>
            <person name="Bloem J."/>
            <person name="Labutti K."/>
            <person name="Salamov A."/>
            <person name="Andreopoulos B."/>
            <person name="Baker S.E."/>
            <person name="Barry K."/>
            <person name="Bills G."/>
            <person name="Bluhm B.H."/>
            <person name="Cannon C."/>
            <person name="Castanera R."/>
            <person name="Culley D.E."/>
            <person name="Daum C."/>
            <person name="Ezra D."/>
            <person name="Gonzalez J.B."/>
            <person name="Henrissat B."/>
            <person name="Kuo A."/>
            <person name="Liang C."/>
            <person name="Lipzen A."/>
            <person name="Lutzoni F."/>
            <person name="Magnuson J."/>
            <person name="Mondo S."/>
            <person name="Nolan M."/>
            <person name="Ohm R."/>
            <person name="Pangilinan J."/>
            <person name="Park H.-J."/>
            <person name="Ramirez L."/>
            <person name="Alfaro M."/>
            <person name="Sun H."/>
            <person name="Tritt A."/>
            <person name="Yoshinaga Y."/>
            <person name="Zwiers L.-H."/>
            <person name="Turgeon B.G."/>
            <person name="Goodwin S.B."/>
            <person name="Spatafora J.W."/>
            <person name="Crous P.W."/>
            <person name="Grigoriev I.V."/>
        </authorList>
    </citation>
    <scope>NUCLEOTIDE SEQUENCE</scope>
    <source>
        <strain evidence="4">CBS 342.82</strain>
    </source>
</reference>
<proteinExistence type="inferred from homology"/>
<feature type="non-terminal residue" evidence="4">
    <location>
        <position position="206"/>
    </location>
</feature>
<dbReference type="SMART" id="SM00577">
    <property type="entry name" value="CPDc"/>
    <property type="match status" value="1"/>
</dbReference>
<reference evidence="4" key="2">
    <citation type="submission" date="2020-04" db="EMBL/GenBank/DDBJ databases">
        <authorList>
            <consortium name="NCBI Genome Project"/>
        </authorList>
    </citation>
    <scope>NUCLEOTIDE SEQUENCE</scope>
    <source>
        <strain evidence="4">CBS 342.82</strain>
    </source>
</reference>
<feature type="non-terminal residue" evidence="4">
    <location>
        <position position="1"/>
    </location>
</feature>
<comment type="similarity">
    <text evidence="1">Belongs to the TIM50 family.</text>
</comment>
<dbReference type="PROSITE" id="PS50969">
    <property type="entry name" value="FCP1"/>
    <property type="match status" value="1"/>
</dbReference>
<dbReference type="RefSeq" id="XP_033464455.1">
    <property type="nucleotide sequence ID" value="XM_033600224.1"/>
</dbReference>
<evidence type="ECO:0000256" key="1">
    <source>
        <dbReference type="RuleBase" id="RU365079"/>
    </source>
</evidence>
<comment type="subcellular location">
    <subcellularLocation>
        <location evidence="1">Mitochondrion inner membrane</location>
        <topology evidence="1">Single-pass membrane protein</topology>
    </subcellularLocation>
</comment>
<gene>
    <name evidence="4" type="ORF">K489DRAFT_292586</name>
</gene>
<keyword evidence="3" id="KW-1185">Reference proteome</keyword>
<dbReference type="SUPFAM" id="SSF56784">
    <property type="entry name" value="HAD-like"/>
    <property type="match status" value="1"/>
</dbReference>
<feature type="domain" description="FCP1 homology" evidence="2">
    <location>
        <begin position="20"/>
        <end position="186"/>
    </location>
</feature>
<protein>
    <recommendedName>
        <fullName evidence="1">Mitochondrial import inner membrane translocase subunit TIM50</fullName>
    </recommendedName>
</protein>
<dbReference type="InterPro" id="IPR036412">
    <property type="entry name" value="HAD-like_sf"/>
</dbReference>
<sequence length="206" mass="23879">PTPSKLYLEKAHEAPTKSQSENPALLVILDLNGTLLYRPQKGGSNAIHRSGMKRFINYLCKEHYVMVWSSAQPENVKNMCKKLFTKDQKQNVIAIWNRHNFGLKREHLHKKVQVYKELWKVWKEPSMARSKNTKGSWDQTNTVLLDDSREKAASEPFNLIEVDSFEGTEKGHIDTLTQVRDYLETLRSQANVSAYIREAPYVYDPE</sequence>
<dbReference type="GO" id="GO:0005744">
    <property type="term" value="C:TIM23 mitochondrial import inner membrane translocase complex"/>
    <property type="evidence" value="ECO:0007669"/>
    <property type="project" value="UniProtKB-UniRule"/>
</dbReference>
<dbReference type="Pfam" id="PF03031">
    <property type="entry name" value="NIF"/>
    <property type="match status" value="1"/>
</dbReference>
<keyword evidence="1" id="KW-0496">Mitochondrion</keyword>
<dbReference type="InterPro" id="IPR023214">
    <property type="entry name" value="HAD_sf"/>
</dbReference>
<dbReference type="Proteomes" id="UP000504637">
    <property type="component" value="Unplaced"/>
</dbReference>
<evidence type="ECO:0000313" key="4">
    <source>
        <dbReference type="RefSeq" id="XP_033464455.1"/>
    </source>
</evidence>
<comment type="subunit">
    <text evidence="1">Component of the TIM23 complex.</text>
</comment>
<name>A0A6J3MI86_9PEZI</name>
<keyword evidence="1" id="KW-0813">Transport</keyword>
<dbReference type="GeneID" id="54358024"/>
<dbReference type="OrthoDB" id="1711508at2759"/>
<dbReference type="Gene3D" id="3.40.50.1000">
    <property type="entry name" value="HAD superfamily/HAD-like"/>
    <property type="match status" value="1"/>
</dbReference>
<dbReference type="InterPro" id="IPR004274">
    <property type="entry name" value="FCP1_dom"/>
</dbReference>
<dbReference type="PANTHER" id="PTHR12210">
    <property type="entry name" value="DULLARD PROTEIN PHOSPHATASE"/>
    <property type="match status" value="1"/>
</dbReference>
<dbReference type="GO" id="GO:0015031">
    <property type="term" value="P:protein transport"/>
    <property type="evidence" value="ECO:0007669"/>
    <property type="project" value="UniProtKB-KW"/>
</dbReference>
<dbReference type="AlphaFoldDB" id="A0A6J3MI86"/>
<organism evidence="4">
    <name type="scientific">Dissoconium aciculare CBS 342.82</name>
    <dbReference type="NCBI Taxonomy" id="1314786"/>
    <lineage>
        <taxon>Eukaryota</taxon>
        <taxon>Fungi</taxon>
        <taxon>Dikarya</taxon>
        <taxon>Ascomycota</taxon>
        <taxon>Pezizomycotina</taxon>
        <taxon>Dothideomycetes</taxon>
        <taxon>Dothideomycetidae</taxon>
        <taxon>Mycosphaerellales</taxon>
        <taxon>Dissoconiaceae</taxon>
        <taxon>Dissoconium</taxon>
    </lineage>
</organism>
<accession>A0A6J3MI86</accession>
<comment type="function">
    <text evidence="1">Essential component of the TIM23 complex, a complex that mediates the translocation of transit peptide-containing proteins across the mitochondrial inner membrane.</text>
</comment>
<keyword evidence="1" id="KW-0653">Protein transport</keyword>
<keyword evidence="1" id="KW-0809">Transit peptide</keyword>
<reference evidence="4" key="3">
    <citation type="submission" date="2025-08" db="UniProtKB">
        <authorList>
            <consortium name="RefSeq"/>
        </authorList>
    </citation>
    <scope>IDENTIFICATION</scope>
    <source>
        <strain evidence="4">CBS 342.82</strain>
    </source>
</reference>
<evidence type="ECO:0000313" key="3">
    <source>
        <dbReference type="Proteomes" id="UP000504637"/>
    </source>
</evidence>